<comment type="caution">
    <text evidence="12">The sequence shown here is derived from an EMBL/GenBank/DDBJ whole genome shotgun (WGS) entry which is preliminary data.</text>
</comment>
<dbReference type="Gene3D" id="1.10.287.770">
    <property type="entry name" value="YojJ-like"/>
    <property type="match status" value="1"/>
</dbReference>
<name>A0AAD9KP64_RIDPI</name>
<keyword evidence="10 11" id="KW-0407">Ion channel</keyword>
<evidence type="ECO:0000313" key="13">
    <source>
        <dbReference type="Proteomes" id="UP001209878"/>
    </source>
</evidence>
<evidence type="ECO:0000256" key="6">
    <source>
        <dbReference type="ARBA" id="ARBA00023053"/>
    </source>
</evidence>
<evidence type="ECO:0000256" key="8">
    <source>
        <dbReference type="ARBA" id="ARBA00023136"/>
    </source>
</evidence>
<evidence type="ECO:0000256" key="5">
    <source>
        <dbReference type="ARBA" id="ARBA00022989"/>
    </source>
</evidence>
<comment type="subcellular location">
    <subcellularLocation>
        <location evidence="1">Membrane</location>
        <topology evidence="1">Multi-pass membrane protein</topology>
    </subcellularLocation>
</comment>
<evidence type="ECO:0000256" key="2">
    <source>
        <dbReference type="ARBA" id="ARBA00022448"/>
    </source>
</evidence>
<keyword evidence="4 11" id="KW-0812">Transmembrane</keyword>
<evidence type="ECO:0000256" key="1">
    <source>
        <dbReference type="ARBA" id="ARBA00004141"/>
    </source>
</evidence>
<comment type="similarity">
    <text evidence="11">Belongs to the amiloride-sensitive sodium channel (TC 1.A.6) family.</text>
</comment>
<keyword evidence="3 11" id="KW-0894">Sodium channel</keyword>
<evidence type="ECO:0000256" key="9">
    <source>
        <dbReference type="ARBA" id="ARBA00023201"/>
    </source>
</evidence>
<dbReference type="PANTHER" id="PTHR11690:SF248">
    <property type="entry name" value="PICKPOCKET 17, ISOFORM A"/>
    <property type="match status" value="1"/>
</dbReference>
<evidence type="ECO:0000256" key="4">
    <source>
        <dbReference type="ARBA" id="ARBA00022692"/>
    </source>
</evidence>
<keyword evidence="8" id="KW-0472">Membrane</keyword>
<keyword evidence="9 11" id="KW-0739">Sodium transport</keyword>
<evidence type="ECO:0000256" key="11">
    <source>
        <dbReference type="RuleBase" id="RU000679"/>
    </source>
</evidence>
<protein>
    <submittedName>
        <fullName evidence="12">Uncharacterized protein</fullName>
    </submittedName>
</protein>
<evidence type="ECO:0000256" key="7">
    <source>
        <dbReference type="ARBA" id="ARBA00023065"/>
    </source>
</evidence>
<dbReference type="PANTHER" id="PTHR11690">
    <property type="entry name" value="AMILORIDE-SENSITIVE SODIUM CHANNEL-RELATED"/>
    <property type="match status" value="1"/>
</dbReference>
<organism evidence="12 13">
    <name type="scientific">Ridgeia piscesae</name>
    <name type="common">Tubeworm</name>
    <dbReference type="NCBI Taxonomy" id="27915"/>
    <lineage>
        <taxon>Eukaryota</taxon>
        <taxon>Metazoa</taxon>
        <taxon>Spiralia</taxon>
        <taxon>Lophotrochozoa</taxon>
        <taxon>Annelida</taxon>
        <taxon>Polychaeta</taxon>
        <taxon>Sedentaria</taxon>
        <taxon>Canalipalpata</taxon>
        <taxon>Sabellida</taxon>
        <taxon>Siboglinidae</taxon>
        <taxon>Ridgeia</taxon>
    </lineage>
</organism>
<evidence type="ECO:0000313" key="12">
    <source>
        <dbReference type="EMBL" id="KAK2174300.1"/>
    </source>
</evidence>
<gene>
    <name evidence="12" type="ORF">NP493_812g01004</name>
</gene>
<dbReference type="Proteomes" id="UP001209878">
    <property type="component" value="Unassembled WGS sequence"/>
</dbReference>
<dbReference type="GO" id="GO:0005886">
    <property type="term" value="C:plasma membrane"/>
    <property type="evidence" value="ECO:0007669"/>
    <property type="project" value="TreeGrafter"/>
</dbReference>
<sequence>MEGAAFDYKQIKACNSNIAKEDTCRYHVSIDYTYNRLDCQCPLPCEETGYMYQSSSSVWPSDAHKEATKRELTSQISRFLGNATDDELWNNLLKLKVYFEEFNYENIEETPVYSTINFASDIGGILGLWIGCSIISLFEFLELSMDFVMVAVMRVTCRRRGRDGDKSAGTRLVKPTLNSSLQLRDSHVDKVSTSSRLLFSCFANISTAH</sequence>
<keyword evidence="13" id="KW-1185">Reference proteome</keyword>
<accession>A0AAD9KP64</accession>
<evidence type="ECO:0000256" key="10">
    <source>
        <dbReference type="ARBA" id="ARBA00023303"/>
    </source>
</evidence>
<keyword evidence="5" id="KW-1133">Transmembrane helix</keyword>
<dbReference type="Pfam" id="PF00858">
    <property type="entry name" value="ASC"/>
    <property type="match status" value="1"/>
</dbReference>
<dbReference type="InterPro" id="IPR001873">
    <property type="entry name" value="ENaC"/>
</dbReference>
<dbReference type="AlphaFoldDB" id="A0AAD9KP64"/>
<reference evidence="12" key="1">
    <citation type="journal article" date="2023" name="Mol. Biol. Evol.">
        <title>Third-Generation Sequencing Reveals the Adaptive Role of the Epigenome in Three Deep-Sea Polychaetes.</title>
        <authorList>
            <person name="Perez M."/>
            <person name="Aroh O."/>
            <person name="Sun Y."/>
            <person name="Lan Y."/>
            <person name="Juniper S.K."/>
            <person name="Young C.R."/>
            <person name="Angers B."/>
            <person name="Qian P.Y."/>
        </authorList>
    </citation>
    <scope>NUCLEOTIDE SEQUENCE</scope>
    <source>
        <strain evidence="12">R07B-5</strain>
    </source>
</reference>
<keyword evidence="2 11" id="KW-0813">Transport</keyword>
<dbReference type="EMBL" id="JAODUO010000812">
    <property type="protein sequence ID" value="KAK2174300.1"/>
    <property type="molecule type" value="Genomic_DNA"/>
</dbReference>
<evidence type="ECO:0000256" key="3">
    <source>
        <dbReference type="ARBA" id="ARBA00022461"/>
    </source>
</evidence>
<proteinExistence type="inferred from homology"/>
<keyword evidence="7 11" id="KW-0406">Ion transport</keyword>
<dbReference type="GO" id="GO:0015280">
    <property type="term" value="F:ligand-gated sodium channel activity"/>
    <property type="evidence" value="ECO:0007669"/>
    <property type="project" value="TreeGrafter"/>
</dbReference>
<keyword evidence="6" id="KW-0915">Sodium</keyword>